<evidence type="ECO:0000256" key="3">
    <source>
        <dbReference type="ARBA" id="ARBA00022448"/>
    </source>
</evidence>
<accession>A0A0C3QJS8</accession>
<keyword evidence="5 7" id="KW-1133">Transmembrane helix</keyword>
<dbReference type="HOGENOM" id="CLU_010539_1_0_1"/>
<evidence type="ECO:0000256" key="2">
    <source>
        <dbReference type="ARBA" id="ARBA00008807"/>
    </source>
</evidence>
<dbReference type="InterPro" id="IPR004813">
    <property type="entry name" value="OPT"/>
</dbReference>
<feature type="transmembrane region" description="Helical" evidence="7">
    <location>
        <begin position="637"/>
        <end position="663"/>
    </location>
</feature>
<feature type="transmembrane region" description="Helical" evidence="7">
    <location>
        <begin position="256"/>
        <end position="274"/>
    </location>
</feature>
<dbReference type="GO" id="GO:0035673">
    <property type="term" value="F:oligopeptide transmembrane transporter activity"/>
    <property type="evidence" value="ECO:0007669"/>
    <property type="project" value="InterPro"/>
</dbReference>
<dbReference type="GO" id="GO:0000329">
    <property type="term" value="C:fungal-type vacuole membrane"/>
    <property type="evidence" value="ECO:0007669"/>
    <property type="project" value="TreeGrafter"/>
</dbReference>
<evidence type="ECO:0008006" key="10">
    <source>
        <dbReference type="Google" id="ProtNLM"/>
    </source>
</evidence>
<dbReference type="OrthoDB" id="77405at2759"/>
<feature type="transmembrane region" description="Helical" evidence="7">
    <location>
        <begin position="95"/>
        <end position="116"/>
    </location>
</feature>
<dbReference type="InterPro" id="IPR045035">
    <property type="entry name" value="YSL-like"/>
</dbReference>
<gene>
    <name evidence="8" type="ORF">M407DRAFT_234960</name>
</gene>
<reference evidence="8 9" key="1">
    <citation type="submission" date="2014-04" db="EMBL/GenBank/DDBJ databases">
        <authorList>
            <consortium name="DOE Joint Genome Institute"/>
            <person name="Kuo A."/>
            <person name="Girlanda M."/>
            <person name="Perotto S."/>
            <person name="Kohler A."/>
            <person name="Nagy L.G."/>
            <person name="Floudas D."/>
            <person name="Copeland A."/>
            <person name="Barry K.W."/>
            <person name="Cichocki N."/>
            <person name="Veneault-Fourrey C."/>
            <person name="LaButti K."/>
            <person name="Lindquist E.A."/>
            <person name="Lipzen A."/>
            <person name="Lundell T."/>
            <person name="Morin E."/>
            <person name="Murat C."/>
            <person name="Sun H."/>
            <person name="Tunlid A."/>
            <person name="Henrissat B."/>
            <person name="Grigoriev I.V."/>
            <person name="Hibbett D.S."/>
            <person name="Martin F."/>
            <person name="Nordberg H.P."/>
            <person name="Cantor M.N."/>
            <person name="Hua S.X."/>
        </authorList>
    </citation>
    <scope>NUCLEOTIDE SEQUENCE [LARGE SCALE GENOMIC DNA]</scope>
    <source>
        <strain evidence="8 9">MUT 4182</strain>
    </source>
</reference>
<keyword evidence="9" id="KW-1185">Reference proteome</keyword>
<dbReference type="PANTHER" id="PTHR31645:SF3">
    <property type="entry name" value="OLIGOPEPTIDE TRANSPORTER"/>
    <property type="match status" value="1"/>
</dbReference>
<feature type="transmembrane region" description="Helical" evidence="7">
    <location>
        <begin position="356"/>
        <end position="375"/>
    </location>
</feature>
<feature type="transmembrane region" description="Helical" evidence="7">
    <location>
        <begin position="607"/>
        <end position="625"/>
    </location>
</feature>
<keyword evidence="3" id="KW-0813">Transport</keyword>
<evidence type="ECO:0000313" key="9">
    <source>
        <dbReference type="Proteomes" id="UP000054248"/>
    </source>
</evidence>
<evidence type="ECO:0000256" key="7">
    <source>
        <dbReference type="SAM" id="Phobius"/>
    </source>
</evidence>
<organism evidence="8 9">
    <name type="scientific">Tulasnella calospora MUT 4182</name>
    <dbReference type="NCBI Taxonomy" id="1051891"/>
    <lineage>
        <taxon>Eukaryota</taxon>
        <taxon>Fungi</taxon>
        <taxon>Dikarya</taxon>
        <taxon>Basidiomycota</taxon>
        <taxon>Agaricomycotina</taxon>
        <taxon>Agaricomycetes</taxon>
        <taxon>Cantharellales</taxon>
        <taxon>Tulasnellaceae</taxon>
        <taxon>Tulasnella</taxon>
    </lineage>
</organism>
<reference evidence="9" key="2">
    <citation type="submission" date="2015-01" db="EMBL/GenBank/DDBJ databases">
        <title>Evolutionary Origins and Diversification of the Mycorrhizal Mutualists.</title>
        <authorList>
            <consortium name="DOE Joint Genome Institute"/>
            <consortium name="Mycorrhizal Genomics Consortium"/>
            <person name="Kohler A."/>
            <person name="Kuo A."/>
            <person name="Nagy L.G."/>
            <person name="Floudas D."/>
            <person name="Copeland A."/>
            <person name="Barry K.W."/>
            <person name="Cichocki N."/>
            <person name="Veneault-Fourrey C."/>
            <person name="LaButti K."/>
            <person name="Lindquist E.A."/>
            <person name="Lipzen A."/>
            <person name="Lundell T."/>
            <person name="Morin E."/>
            <person name="Murat C."/>
            <person name="Riley R."/>
            <person name="Ohm R."/>
            <person name="Sun H."/>
            <person name="Tunlid A."/>
            <person name="Henrissat B."/>
            <person name="Grigoriev I.V."/>
            <person name="Hibbett D.S."/>
            <person name="Martin F."/>
        </authorList>
    </citation>
    <scope>NUCLEOTIDE SEQUENCE [LARGE SCALE GENOMIC DNA]</scope>
    <source>
        <strain evidence="9">MUT 4182</strain>
    </source>
</reference>
<evidence type="ECO:0000313" key="8">
    <source>
        <dbReference type="EMBL" id="KIO26504.1"/>
    </source>
</evidence>
<dbReference type="EMBL" id="KN823023">
    <property type="protein sequence ID" value="KIO26504.1"/>
    <property type="molecule type" value="Genomic_DNA"/>
</dbReference>
<evidence type="ECO:0000256" key="5">
    <source>
        <dbReference type="ARBA" id="ARBA00022989"/>
    </source>
</evidence>
<dbReference type="Pfam" id="PF03169">
    <property type="entry name" value="OPT"/>
    <property type="match status" value="1"/>
</dbReference>
<feature type="transmembrane region" description="Helical" evidence="7">
    <location>
        <begin position="170"/>
        <end position="188"/>
    </location>
</feature>
<evidence type="ECO:0000256" key="6">
    <source>
        <dbReference type="ARBA" id="ARBA00023136"/>
    </source>
</evidence>
<feature type="transmembrane region" description="Helical" evidence="7">
    <location>
        <begin position="675"/>
        <end position="701"/>
    </location>
</feature>
<dbReference type="NCBIfam" id="TIGR00728">
    <property type="entry name" value="OPT_sfam"/>
    <property type="match status" value="1"/>
</dbReference>
<feature type="transmembrane region" description="Helical" evidence="7">
    <location>
        <begin position="137"/>
        <end position="158"/>
    </location>
</feature>
<keyword evidence="6 7" id="KW-0472">Membrane</keyword>
<feature type="transmembrane region" description="Helical" evidence="7">
    <location>
        <begin position="540"/>
        <end position="562"/>
    </location>
</feature>
<dbReference type="AlphaFoldDB" id="A0A0C3QJS8"/>
<feature type="transmembrane region" description="Helical" evidence="7">
    <location>
        <begin position="447"/>
        <end position="465"/>
    </location>
</feature>
<dbReference type="PANTHER" id="PTHR31645">
    <property type="entry name" value="OLIGOPEPTIDE TRANSPORTER YGL114W-RELATED"/>
    <property type="match status" value="1"/>
</dbReference>
<dbReference type="Proteomes" id="UP000054248">
    <property type="component" value="Unassembled WGS sequence"/>
</dbReference>
<feature type="transmembrane region" description="Helical" evidence="7">
    <location>
        <begin position="70"/>
        <end position="89"/>
    </location>
</feature>
<feature type="transmembrane region" description="Helical" evidence="7">
    <location>
        <begin position="286"/>
        <end position="310"/>
    </location>
</feature>
<feature type="transmembrane region" description="Helical" evidence="7">
    <location>
        <begin position="422"/>
        <end position="441"/>
    </location>
</feature>
<proteinExistence type="inferred from homology"/>
<keyword evidence="4 7" id="KW-0812">Transmembrane</keyword>
<evidence type="ECO:0000256" key="1">
    <source>
        <dbReference type="ARBA" id="ARBA00004141"/>
    </source>
</evidence>
<sequence>MVCGCRFSNGKVCRGLTANTYTYTESQYSDDGLEVEAPEQLSGKPADNGAPFPVDPDAPLEHYVLTWRSILIGSLLGIIVGASNIYLGLKTGFSFGASLFGAIFGFAILKPMSNILSDKLGGGYFGPKENCTVQSAATASGGLTTLFVAAVPAMYHLGLMTTPQQDMGKLFLLTAISAFYGLFFAVPLRKYYILQQKLVFPTPTATAYTIQSLHATSTPSARRTASKKINIIGASFVFALVFKTFAAYVPGLLWDWHIFWWLSQGLGISSLLGLESWGWWIEFTPAFFSAGALSGLNASWSFMIGTILAWGVLGPLTVWTGAAVGQPIDAENYPGYMNYMSMTSKDPINSPSPRYWMLWPGVMVMLVYSFVEVLWSSPMFYRGIRAAVARLFGSKPLSHRPSSIPDEEVEDPAPPHEQIKTWQWVGGLILSSLATLIVGKLSFDMDISVGIVALLLAFVFSFIGVQSSGTTDVNPVGTIAKASQLVIGGITKGQGIDVKKAQKTNLLAGALASQAASHSVDMVGDLKTGHLLGASPASQFWAQVTGSFVGIWLSVILFVLFASAYPCVTDLTIECTAFGMPAVTAWRSVTEAVTKPELPIPPSSAKAAIVLGIAAAVTVPIKYLFVPEKYRAWVPNWSGIGLGFVVPQTYYPIAMVLGAHIAQYWESTAPVSWEIWGYSLSAGLIAGEGIGGMVTAILVVLNLDGNALGTGWGCPQGIYCG</sequence>
<evidence type="ECO:0000256" key="4">
    <source>
        <dbReference type="ARBA" id="ARBA00022692"/>
    </source>
</evidence>
<protein>
    <recommendedName>
        <fullName evidence="10">OPT superfamily oligopeptide transporter</fullName>
    </recommendedName>
</protein>
<name>A0A0C3QJS8_9AGAM</name>
<comment type="subcellular location">
    <subcellularLocation>
        <location evidence="1">Membrane</location>
        <topology evidence="1">Multi-pass membrane protein</topology>
    </subcellularLocation>
</comment>
<dbReference type="STRING" id="1051891.A0A0C3QJS8"/>
<comment type="similarity">
    <text evidence="2">Belongs to the oligopeptide OPT transporter family.</text>
</comment>
<feature type="transmembrane region" description="Helical" evidence="7">
    <location>
        <begin position="229"/>
        <end position="250"/>
    </location>
</feature>